<sequence>KEREVEEVGPIRRISPFPKSKLKPVLALSLILLLLFSSITLSKESFKNILQDTIFYVQQTPKTINHVLKESKKSLASSLDSLNQSFINLAEVIKTTDYQDFKTPIPLFKEYFKWLTINLKSILVQKPKDLGRNILDYGNRISLKIVQGFKHQVLTFRKGGRRFVKQIKEGILAFSQATKDLTLYIYNLALRTPDLLV</sequence>
<dbReference type="AlphaFoldDB" id="X1P5N3"/>
<accession>X1P5N3</accession>
<comment type="caution">
    <text evidence="1">The sequence shown here is derived from an EMBL/GenBank/DDBJ whole genome shotgun (WGS) entry which is preliminary data.</text>
</comment>
<evidence type="ECO:0000313" key="1">
    <source>
        <dbReference type="EMBL" id="GAI51612.1"/>
    </source>
</evidence>
<dbReference type="EMBL" id="BARV01038853">
    <property type="protein sequence ID" value="GAI51612.1"/>
    <property type="molecule type" value="Genomic_DNA"/>
</dbReference>
<organism evidence="1">
    <name type="scientific">marine sediment metagenome</name>
    <dbReference type="NCBI Taxonomy" id="412755"/>
    <lineage>
        <taxon>unclassified sequences</taxon>
        <taxon>metagenomes</taxon>
        <taxon>ecological metagenomes</taxon>
    </lineage>
</organism>
<reference evidence="1" key="1">
    <citation type="journal article" date="2014" name="Front. Microbiol.">
        <title>High frequency of phylogenetically diverse reductive dehalogenase-homologous genes in deep subseafloor sedimentary metagenomes.</title>
        <authorList>
            <person name="Kawai M."/>
            <person name="Futagami T."/>
            <person name="Toyoda A."/>
            <person name="Takaki Y."/>
            <person name="Nishi S."/>
            <person name="Hori S."/>
            <person name="Arai W."/>
            <person name="Tsubouchi T."/>
            <person name="Morono Y."/>
            <person name="Uchiyama I."/>
            <person name="Ito T."/>
            <person name="Fujiyama A."/>
            <person name="Inagaki F."/>
            <person name="Takami H."/>
        </authorList>
    </citation>
    <scope>NUCLEOTIDE SEQUENCE</scope>
    <source>
        <strain evidence="1">Expedition CK06-06</strain>
    </source>
</reference>
<protein>
    <submittedName>
        <fullName evidence="1">Uncharacterized protein</fullName>
    </submittedName>
</protein>
<name>X1P5N3_9ZZZZ</name>
<feature type="non-terminal residue" evidence="1">
    <location>
        <position position="197"/>
    </location>
</feature>
<feature type="non-terminal residue" evidence="1">
    <location>
        <position position="1"/>
    </location>
</feature>
<gene>
    <name evidence="1" type="ORF">S06H3_59732</name>
</gene>
<proteinExistence type="predicted"/>